<evidence type="ECO:0000313" key="1">
    <source>
        <dbReference type="EMBL" id="EMO59295.1"/>
    </source>
</evidence>
<dbReference type="AlphaFoldDB" id="M6VR55"/>
<protein>
    <submittedName>
        <fullName evidence="1">Uncharacterized protein</fullName>
    </submittedName>
</protein>
<dbReference type="Proteomes" id="UP000012149">
    <property type="component" value="Unassembled WGS sequence"/>
</dbReference>
<organism evidence="1 2">
    <name type="scientific">Leptospira santarosai str. CBC1416</name>
    <dbReference type="NCBI Taxonomy" id="1193059"/>
    <lineage>
        <taxon>Bacteria</taxon>
        <taxon>Pseudomonadati</taxon>
        <taxon>Spirochaetota</taxon>
        <taxon>Spirochaetia</taxon>
        <taxon>Leptospirales</taxon>
        <taxon>Leptospiraceae</taxon>
        <taxon>Leptospira</taxon>
    </lineage>
</organism>
<sequence>MIKIPESPFLRKRDFLFGKRNVYARKFLQSPTLIVLEIIFAPSPNLLYPRTIGEKFKHKITKPLQNRSKSRRRYVFPRKYGRGNNICVS</sequence>
<comment type="caution">
    <text evidence="1">The sequence shown here is derived from an EMBL/GenBank/DDBJ whole genome shotgun (WGS) entry which is preliminary data.</text>
</comment>
<dbReference type="EMBL" id="AKWE02000035">
    <property type="protein sequence ID" value="EMO59295.1"/>
    <property type="molecule type" value="Genomic_DNA"/>
</dbReference>
<name>M6VR55_9LEPT</name>
<evidence type="ECO:0000313" key="2">
    <source>
        <dbReference type="Proteomes" id="UP000012149"/>
    </source>
</evidence>
<reference evidence="1 2" key="1">
    <citation type="submission" date="2013-01" db="EMBL/GenBank/DDBJ databases">
        <authorList>
            <person name="Harkins D.M."/>
            <person name="Durkin A.S."/>
            <person name="Brinkac L.M."/>
            <person name="Haft D.H."/>
            <person name="Selengut J.D."/>
            <person name="Sanka R."/>
            <person name="DePew J."/>
            <person name="Purushe J."/>
            <person name="Matthias M.A."/>
            <person name="Vinetz J.M."/>
            <person name="Sutton G.G."/>
            <person name="Nierman W.C."/>
            <person name="Fouts D.E."/>
        </authorList>
    </citation>
    <scope>NUCLEOTIDE SEQUENCE [LARGE SCALE GENOMIC DNA]</scope>
    <source>
        <strain evidence="1 2">CBC1416</strain>
    </source>
</reference>
<accession>M6VR55</accession>
<proteinExistence type="predicted"/>
<gene>
    <name evidence="1" type="ORF">LEP1GSC161_2409</name>
</gene>